<protein>
    <submittedName>
        <fullName evidence="2">Uncharacterized protein</fullName>
    </submittedName>
</protein>
<sequence>MSLNDQRSVSVLRRAFEGMFPQFAVNRLFPRQPFKVGRGTREKTVYPYRWLHRPLTIEQARWVAERSVEYWLRWFIGFGLSLYLSVKLGPPYGAFLHLGFTLLAAWTLIGVAVAVGRNRKTPRIDA</sequence>
<evidence type="ECO:0000313" key="2">
    <source>
        <dbReference type="EMBL" id="SFI01457.1"/>
    </source>
</evidence>
<keyword evidence="3" id="KW-1185">Reference proteome</keyword>
<dbReference type="AlphaFoldDB" id="A0A1I3ER57"/>
<accession>A0A1I3ER57</accession>
<name>A0A1I3ER57_9GAMM</name>
<evidence type="ECO:0000256" key="1">
    <source>
        <dbReference type="SAM" id="Phobius"/>
    </source>
</evidence>
<keyword evidence="1" id="KW-1133">Transmembrane helix</keyword>
<gene>
    <name evidence="2" type="ORF">SAMN04487959_114125</name>
</gene>
<dbReference type="EMBL" id="FOPY01000014">
    <property type="protein sequence ID" value="SFI01457.1"/>
    <property type="molecule type" value="Genomic_DNA"/>
</dbReference>
<feature type="transmembrane region" description="Helical" evidence="1">
    <location>
        <begin position="92"/>
        <end position="115"/>
    </location>
</feature>
<keyword evidence="1" id="KW-0472">Membrane</keyword>
<proteinExistence type="predicted"/>
<evidence type="ECO:0000313" key="3">
    <source>
        <dbReference type="Proteomes" id="UP000199040"/>
    </source>
</evidence>
<keyword evidence="1" id="KW-0812">Transmembrane</keyword>
<reference evidence="2 3" key="1">
    <citation type="submission" date="2016-10" db="EMBL/GenBank/DDBJ databases">
        <authorList>
            <person name="de Groot N.N."/>
        </authorList>
    </citation>
    <scope>NUCLEOTIDE SEQUENCE [LARGE SCALE GENOMIC DNA]</scope>
    <source>
        <strain evidence="2 3">CGMCC 1.6848</strain>
    </source>
</reference>
<dbReference type="RefSeq" id="WP_092848903.1">
    <property type="nucleotide sequence ID" value="NZ_FOPY01000014.1"/>
</dbReference>
<dbReference type="STRING" id="442341.SAMN04487959_114125"/>
<dbReference type="Proteomes" id="UP000199040">
    <property type="component" value="Unassembled WGS sequence"/>
</dbReference>
<organism evidence="2 3">
    <name type="scientific">Modicisalibacter xianhensis</name>
    <dbReference type="NCBI Taxonomy" id="442341"/>
    <lineage>
        <taxon>Bacteria</taxon>
        <taxon>Pseudomonadati</taxon>
        <taxon>Pseudomonadota</taxon>
        <taxon>Gammaproteobacteria</taxon>
        <taxon>Oceanospirillales</taxon>
        <taxon>Halomonadaceae</taxon>
        <taxon>Modicisalibacter</taxon>
    </lineage>
</organism>
<feature type="transmembrane region" description="Helical" evidence="1">
    <location>
        <begin position="70"/>
        <end position="86"/>
    </location>
</feature>